<protein>
    <recommendedName>
        <fullName evidence="3">Lipoprotein</fullName>
    </recommendedName>
</protein>
<proteinExistence type="predicted"/>
<accession>A0ABS0I3N6</accession>
<dbReference type="Proteomes" id="UP000618931">
    <property type="component" value="Unassembled WGS sequence"/>
</dbReference>
<dbReference type="RefSeq" id="WP_196292982.1">
    <property type="nucleotide sequence ID" value="NZ_JADQDM010000004.1"/>
</dbReference>
<dbReference type="EMBL" id="JADQDM010000004">
    <property type="protein sequence ID" value="MBF9221524.1"/>
    <property type="molecule type" value="Genomic_DNA"/>
</dbReference>
<organism evidence="1 2">
    <name type="scientific">Hymenobacter ruricola</name>
    <dbReference type="NCBI Taxonomy" id="2791023"/>
    <lineage>
        <taxon>Bacteria</taxon>
        <taxon>Pseudomonadati</taxon>
        <taxon>Bacteroidota</taxon>
        <taxon>Cytophagia</taxon>
        <taxon>Cytophagales</taxon>
        <taxon>Hymenobacteraceae</taxon>
        <taxon>Hymenobacter</taxon>
    </lineage>
</organism>
<reference evidence="1 2" key="1">
    <citation type="submission" date="2020-11" db="EMBL/GenBank/DDBJ databases">
        <authorList>
            <person name="Kim M.K."/>
        </authorList>
    </citation>
    <scope>NUCLEOTIDE SEQUENCE [LARGE SCALE GENOMIC DNA]</scope>
    <source>
        <strain evidence="1 2">BT662</strain>
    </source>
</reference>
<name>A0ABS0I3N6_9BACT</name>
<sequence>MNRSLALMMGGLLALGLSSCLDCKEQTCDCFSEFEDSIRLAFDVDSLHGGFRKAELGGVYVVRYAKPNFATPLDTVREQPRQNGLTFYQYGIVLNYLFEPRGGEYDISRYNYAVVLPAIGRRYQLSELELAGETLGNKCCRCYRNTRKRFQLDGQYVIAENIIDRPAALLQR</sequence>
<gene>
    <name evidence="1" type="ORF">I2H31_10450</name>
</gene>
<comment type="caution">
    <text evidence="1">The sequence shown here is derived from an EMBL/GenBank/DDBJ whole genome shotgun (WGS) entry which is preliminary data.</text>
</comment>
<evidence type="ECO:0000313" key="1">
    <source>
        <dbReference type="EMBL" id="MBF9221524.1"/>
    </source>
</evidence>
<keyword evidence="2" id="KW-1185">Reference proteome</keyword>
<dbReference type="PROSITE" id="PS51257">
    <property type="entry name" value="PROKAR_LIPOPROTEIN"/>
    <property type="match status" value="1"/>
</dbReference>
<evidence type="ECO:0008006" key="3">
    <source>
        <dbReference type="Google" id="ProtNLM"/>
    </source>
</evidence>
<evidence type="ECO:0000313" key="2">
    <source>
        <dbReference type="Proteomes" id="UP000618931"/>
    </source>
</evidence>